<gene>
    <name evidence="2" type="ORF">OIU79_014314</name>
</gene>
<keyword evidence="1" id="KW-0732">Signal</keyword>
<organism evidence="2 3">
    <name type="scientific">Salix purpurea</name>
    <name type="common">Purple osier willow</name>
    <dbReference type="NCBI Taxonomy" id="77065"/>
    <lineage>
        <taxon>Eukaryota</taxon>
        <taxon>Viridiplantae</taxon>
        <taxon>Streptophyta</taxon>
        <taxon>Embryophyta</taxon>
        <taxon>Tracheophyta</taxon>
        <taxon>Spermatophyta</taxon>
        <taxon>Magnoliopsida</taxon>
        <taxon>eudicotyledons</taxon>
        <taxon>Gunneridae</taxon>
        <taxon>Pentapetalae</taxon>
        <taxon>rosids</taxon>
        <taxon>fabids</taxon>
        <taxon>Malpighiales</taxon>
        <taxon>Salicaceae</taxon>
        <taxon>Saliceae</taxon>
        <taxon>Salix</taxon>
    </lineage>
</organism>
<protein>
    <submittedName>
        <fullName evidence="2">Uncharacterized protein</fullName>
    </submittedName>
</protein>
<feature type="chain" id="PRO_5040134829" evidence="1">
    <location>
        <begin position="28"/>
        <end position="110"/>
    </location>
</feature>
<evidence type="ECO:0000313" key="3">
    <source>
        <dbReference type="Proteomes" id="UP001151532"/>
    </source>
</evidence>
<keyword evidence="3" id="KW-1185">Reference proteome</keyword>
<evidence type="ECO:0000256" key="1">
    <source>
        <dbReference type="SAM" id="SignalP"/>
    </source>
</evidence>
<reference evidence="2" key="2">
    <citation type="journal article" date="2023" name="Int. J. Mol. Sci.">
        <title>De Novo Assembly and Annotation of 11 Diverse Shrub Willow (Salix) Genomes Reveals Novel Gene Organization in Sex-Linked Regions.</title>
        <authorList>
            <person name="Hyden B."/>
            <person name="Feng K."/>
            <person name="Yates T.B."/>
            <person name="Jawdy S."/>
            <person name="Cereghino C."/>
            <person name="Smart L.B."/>
            <person name="Muchero W."/>
        </authorList>
    </citation>
    <scope>NUCLEOTIDE SEQUENCE</scope>
    <source>
        <tissue evidence="2">Shoot tip</tissue>
    </source>
</reference>
<dbReference type="EMBL" id="JAPFFK010000018">
    <property type="protein sequence ID" value="KAJ6692538.1"/>
    <property type="molecule type" value="Genomic_DNA"/>
</dbReference>
<reference evidence="2" key="1">
    <citation type="submission" date="2022-11" db="EMBL/GenBank/DDBJ databases">
        <authorList>
            <person name="Hyden B.L."/>
            <person name="Feng K."/>
            <person name="Yates T."/>
            <person name="Jawdy S."/>
            <person name="Smart L.B."/>
            <person name="Muchero W."/>
        </authorList>
    </citation>
    <scope>NUCLEOTIDE SEQUENCE</scope>
    <source>
        <tissue evidence="2">Shoot tip</tissue>
    </source>
</reference>
<evidence type="ECO:0000313" key="2">
    <source>
        <dbReference type="EMBL" id="KAJ6692538.1"/>
    </source>
</evidence>
<sequence>MAAALSKISCWASYILFLYFVYHPAEAAVKRYQFDIQENGGTVMLKILKHKGTSWDCRQMPLMRIPLMGSQGHSSHVLRNVSKFLDLIPVFTINIDQLLKLSPIFFNDLK</sequence>
<name>A0A9Q0SWZ7_SALPP</name>
<proteinExistence type="predicted"/>
<dbReference type="AlphaFoldDB" id="A0A9Q0SWZ7"/>
<dbReference type="Proteomes" id="UP001151532">
    <property type="component" value="Chromosome 9"/>
</dbReference>
<feature type="signal peptide" evidence="1">
    <location>
        <begin position="1"/>
        <end position="27"/>
    </location>
</feature>
<comment type="caution">
    <text evidence="2">The sequence shown here is derived from an EMBL/GenBank/DDBJ whole genome shotgun (WGS) entry which is preliminary data.</text>
</comment>
<accession>A0A9Q0SWZ7</accession>